<dbReference type="PANTHER" id="PTHR24298:SF477">
    <property type="entry name" value="CYTOCHROME P450"/>
    <property type="match status" value="1"/>
</dbReference>
<comment type="subcellular location">
    <subcellularLocation>
        <location evidence="2">Membrane</location>
        <topology evidence="2">Single-pass membrane protein</topology>
    </subcellularLocation>
</comment>
<dbReference type="SUPFAM" id="SSF48264">
    <property type="entry name" value="Cytochrome P450"/>
    <property type="match status" value="1"/>
</dbReference>
<feature type="binding site" description="axial binding residue" evidence="11">
    <location>
        <position position="484"/>
    </location>
    <ligand>
        <name>heme</name>
        <dbReference type="ChEBI" id="CHEBI:30413"/>
    </ligand>
    <ligandPart>
        <name>Fe</name>
        <dbReference type="ChEBI" id="CHEBI:18248"/>
    </ligandPart>
</feature>
<dbReference type="GO" id="GO:0004497">
    <property type="term" value="F:monooxygenase activity"/>
    <property type="evidence" value="ECO:0007669"/>
    <property type="project" value="UniProtKB-KW"/>
</dbReference>
<dbReference type="PRINTS" id="PR00385">
    <property type="entry name" value="P450"/>
</dbReference>
<feature type="transmembrane region" description="Helical" evidence="13">
    <location>
        <begin position="78"/>
        <end position="94"/>
    </location>
</feature>
<protein>
    <recommendedName>
        <fullName evidence="16">Cytochrome P450</fullName>
    </recommendedName>
</protein>
<evidence type="ECO:0000313" key="15">
    <source>
        <dbReference type="Proteomes" id="UP001642260"/>
    </source>
</evidence>
<evidence type="ECO:0000256" key="12">
    <source>
        <dbReference type="RuleBase" id="RU000461"/>
    </source>
</evidence>
<dbReference type="InterPro" id="IPR051103">
    <property type="entry name" value="Plant_metabolite_P450s"/>
</dbReference>
<evidence type="ECO:0000256" key="9">
    <source>
        <dbReference type="ARBA" id="ARBA00023033"/>
    </source>
</evidence>
<dbReference type="InterPro" id="IPR017972">
    <property type="entry name" value="Cyt_P450_CS"/>
</dbReference>
<organism evidence="14 15">
    <name type="scientific">Eruca vesicaria subsp. sativa</name>
    <name type="common">Garden rocket</name>
    <name type="synonym">Eruca sativa</name>
    <dbReference type="NCBI Taxonomy" id="29727"/>
    <lineage>
        <taxon>Eukaryota</taxon>
        <taxon>Viridiplantae</taxon>
        <taxon>Streptophyta</taxon>
        <taxon>Embryophyta</taxon>
        <taxon>Tracheophyta</taxon>
        <taxon>Spermatophyta</taxon>
        <taxon>Magnoliopsida</taxon>
        <taxon>eudicotyledons</taxon>
        <taxon>Gunneridae</taxon>
        <taxon>Pentapetalae</taxon>
        <taxon>rosids</taxon>
        <taxon>malvids</taxon>
        <taxon>Brassicales</taxon>
        <taxon>Brassicaceae</taxon>
        <taxon>Brassiceae</taxon>
        <taxon>Eruca</taxon>
    </lineage>
</organism>
<feature type="transmembrane region" description="Helical" evidence="13">
    <location>
        <begin position="40"/>
        <end position="57"/>
    </location>
</feature>
<keyword evidence="11 12" id="KW-0408">Iron</keyword>
<evidence type="ECO:0000256" key="11">
    <source>
        <dbReference type="PIRSR" id="PIRSR602401-1"/>
    </source>
</evidence>
<keyword evidence="6 11" id="KW-0479">Metal-binding</keyword>
<name>A0ABC8K2Z1_ERUVS</name>
<dbReference type="Pfam" id="PF00067">
    <property type="entry name" value="p450"/>
    <property type="match status" value="1"/>
</dbReference>
<dbReference type="Gene3D" id="1.10.630.10">
    <property type="entry name" value="Cytochrome P450"/>
    <property type="match status" value="1"/>
</dbReference>
<evidence type="ECO:0000256" key="5">
    <source>
        <dbReference type="ARBA" id="ARBA00022692"/>
    </source>
</evidence>
<evidence type="ECO:0000256" key="2">
    <source>
        <dbReference type="ARBA" id="ARBA00004167"/>
    </source>
</evidence>
<keyword evidence="9 12" id="KW-0503">Monooxygenase</keyword>
<keyword evidence="8 12" id="KW-0560">Oxidoreductase</keyword>
<dbReference type="CDD" id="cd20655">
    <property type="entry name" value="CYP93"/>
    <property type="match status" value="1"/>
</dbReference>
<keyword evidence="5 13" id="KW-0812">Transmembrane</keyword>
<keyword evidence="15" id="KW-1185">Reference proteome</keyword>
<dbReference type="InterPro" id="IPR002401">
    <property type="entry name" value="Cyt_P450_E_grp-I"/>
</dbReference>
<accession>A0ABC8K2Z1</accession>
<evidence type="ECO:0008006" key="16">
    <source>
        <dbReference type="Google" id="ProtNLM"/>
    </source>
</evidence>
<evidence type="ECO:0000256" key="3">
    <source>
        <dbReference type="ARBA" id="ARBA00010617"/>
    </source>
</evidence>
<evidence type="ECO:0000256" key="10">
    <source>
        <dbReference type="ARBA" id="ARBA00023136"/>
    </source>
</evidence>
<dbReference type="PANTHER" id="PTHR24298">
    <property type="entry name" value="FLAVONOID 3'-MONOOXYGENASE-RELATED"/>
    <property type="match status" value="1"/>
</dbReference>
<sequence length="543" mass="62400">MVSFDCQSCFFSALLFFFLTLFLFAFFSKKPKNELPPSPPSLPVIGYLHLFVLIIFGENFPQKIFTKEVYQKILRQVFYKKIFSLNFLFLFASIHKSFQKISSTYGRFLHIRILNLRIVLVSSASVIYEIFKAQDINVSYRGDVAIDECMMLGLFGFIRAPCGDYLKFMKKIMMTKMIGPQALERSRGVRELELERFYKNLLDKAIEKQSVDIGEEAIRLVTYTLGKMSMGSVFSQDNNEAVSKLCVEFGALSPEFFIAQVFHKMLQKVGISVLKRNIMDVSNRFDELLEKILVKYEEQQLDVHQGNEFMDALLAASRDEDAEYKITRKHIKGLFTELFFGAGDTSSTTTQWAMAEIINNPNILERLREEIDSVVGKERLIQETDLPKLPYLQAVINESLRLHPVGPVLPREFQQGCTVGGFYIAEGTILVMNAYDVMRDPDYWEDPNTFKPERFLASSRSWQEEKRREHALKFLSFGAGRRRCMGSNLGYTLVGTAIGVMVQHFDWEIKGDEVNMEEASGLRFFLGLAHPLKCTPLPRIINH</sequence>
<evidence type="ECO:0000256" key="7">
    <source>
        <dbReference type="ARBA" id="ARBA00022989"/>
    </source>
</evidence>
<feature type="transmembrane region" description="Helical" evidence="13">
    <location>
        <begin position="9"/>
        <end position="28"/>
    </location>
</feature>
<keyword evidence="10 13" id="KW-0472">Membrane</keyword>
<comment type="similarity">
    <text evidence="3 12">Belongs to the cytochrome P450 family.</text>
</comment>
<dbReference type="PROSITE" id="PS00086">
    <property type="entry name" value="CYTOCHROME_P450"/>
    <property type="match status" value="1"/>
</dbReference>
<comment type="cofactor">
    <cofactor evidence="1 11">
        <name>heme</name>
        <dbReference type="ChEBI" id="CHEBI:30413"/>
    </cofactor>
</comment>
<evidence type="ECO:0000256" key="13">
    <source>
        <dbReference type="SAM" id="Phobius"/>
    </source>
</evidence>
<evidence type="ECO:0000256" key="8">
    <source>
        <dbReference type="ARBA" id="ARBA00023002"/>
    </source>
</evidence>
<reference evidence="14 15" key="1">
    <citation type="submission" date="2022-03" db="EMBL/GenBank/DDBJ databases">
        <authorList>
            <person name="Macdonald S."/>
            <person name="Ahmed S."/>
            <person name="Newling K."/>
        </authorList>
    </citation>
    <scope>NUCLEOTIDE SEQUENCE [LARGE SCALE GENOMIC DNA]</scope>
</reference>
<proteinExistence type="inferred from homology"/>
<keyword evidence="7 13" id="KW-1133">Transmembrane helix</keyword>
<evidence type="ECO:0000256" key="6">
    <source>
        <dbReference type="ARBA" id="ARBA00022723"/>
    </source>
</evidence>
<dbReference type="GO" id="GO:0016020">
    <property type="term" value="C:membrane"/>
    <property type="evidence" value="ECO:0007669"/>
    <property type="project" value="UniProtKB-SubCell"/>
</dbReference>
<dbReference type="EMBL" id="CAKOAT010152487">
    <property type="protein sequence ID" value="CAH8344007.1"/>
    <property type="molecule type" value="Genomic_DNA"/>
</dbReference>
<gene>
    <name evidence="14" type="ORF">ERUC_LOCUS16241</name>
</gene>
<dbReference type="GO" id="GO:0046872">
    <property type="term" value="F:metal ion binding"/>
    <property type="evidence" value="ECO:0007669"/>
    <property type="project" value="UniProtKB-KW"/>
</dbReference>
<evidence type="ECO:0000256" key="1">
    <source>
        <dbReference type="ARBA" id="ARBA00001971"/>
    </source>
</evidence>
<dbReference type="InterPro" id="IPR036396">
    <property type="entry name" value="Cyt_P450_sf"/>
</dbReference>
<dbReference type="PRINTS" id="PR00463">
    <property type="entry name" value="EP450I"/>
</dbReference>
<comment type="caution">
    <text evidence="14">The sequence shown here is derived from an EMBL/GenBank/DDBJ whole genome shotgun (WGS) entry which is preliminary data.</text>
</comment>
<keyword evidence="4 11" id="KW-0349">Heme</keyword>
<evidence type="ECO:0000256" key="4">
    <source>
        <dbReference type="ARBA" id="ARBA00022617"/>
    </source>
</evidence>
<dbReference type="InterPro" id="IPR001128">
    <property type="entry name" value="Cyt_P450"/>
</dbReference>
<dbReference type="AlphaFoldDB" id="A0ABC8K2Z1"/>
<dbReference type="Proteomes" id="UP001642260">
    <property type="component" value="Unassembled WGS sequence"/>
</dbReference>
<evidence type="ECO:0000313" key="14">
    <source>
        <dbReference type="EMBL" id="CAH8344007.1"/>
    </source>
</evidence>